<accession>A0AAV6FKW6</accession>
<name>A0AAV6FKW6_9TELE</name>
<sequence length="82" mass="9861">MHFQECKNKDDNCQAEEFWAEILNYRDSSGEQCFKDLRPRPLSYAGGQRWIEDRIDGWRFLWTVALVLRGYHIVRGMHSARR</sequence>
<comment type="caution">
    <text evidence="1">The sequence shown here is derived from an EMBL/GenBank/DDBJ whole genome shotgun (WGS) entry which is preliminary data.</text>
</comment>
<reference evidence="1" key="1">
    <citation type="submission" date="2020-10" db="EMBL/GenBank/DDBJ databases">
        <title>Chromosome-scale genome assembly of the Allis shad, Alosa alosa.</title>
        <authorList>
            <person name="Margot Z."/>
            <person name="Christophe K."/>
            <person name="Cabau C."/>
            <person name="Louis A."/>
            <person name="Berthelot C."/>
            <person name="Parey E."/>
            <person name="Roest Crollius H."/>
            <person name="Montfort J."/>
            <person name="Robinson-Rechavi M."/>
            <person name="Bucao C."/>
            <person name="Bouchez O."/>
            <person name="Gislard M."/>
            <person name="Lluch J."/>
            <person name="Milhes M."/>
            <person name="Lampietro C."/>
            <person name="Lopez Roques C."/>
            <person name="Donnadieu C."/>
            <person name="Braasch I."/>
            <person name="Desvignes T."/>
            <person name="Postlethwait J."/>
            <person name="Bobe J."/>
            <person name="Guiguen Y."/>
        </authorList>
    </citation>
    <scope>NUCLEOTIDE SEQUENCE</scope>
    <source>
        <strain evidence="1">M-15738</strain>
        <tissue evidence="1">Blood</tissue>
    </source>
</reference>
<dbReference type="Proteomes" id="UP000823561">
    <property type="component" value="Chromosome 23"/>
</dbReference>
<proteinExistence type="predicted"/>
<protein>
    <submittedName>
        <fullName evidence="1">Uncharacterized protein</fullName>
    </submittedName>
</protein>
<evidence type="ECO:0000313" key="2">
    <source>
        <dbReference type="Proteomes" id="UP000823561"/>
    </source>
</evidence>
<dbReference type="EMBL" id="JADWDJ010000023">
    <property type="protein sequence ID" value="KAG5261727.1"/>
    <property type="molecule type" value="Genomic_DNA"/>
</dbReference>
<keyword evidence="2" id="KW-1185">Reference proteome</keyword>
<gene>
    <name evidence="1" type="ORF">AALO_G00287680</name>
</gene>
<organism evidence="1 2">
    <name type="scientific">Alosa alosa</name>
    <name type="common">allis shad</name>
    <dbReference type="NCBI Taxonomy" id="278164"/>
    <lineage>
        <taxon>Eukaryota</taxon>
        <taxon>Metazoa</taxon>
        <taxon>Chordata</taxon>
        <taxon>Craniata</taxon>
        <taxon>Vertebrata</taxon>
        <taxon>Euteleostomi</taxon>
        <taxon>Actinopterygii</taxon>
        <taxon>Neopterygii</taxon>
        <taxon>Teleostei</taxon>
        <taxon>Clupei</taxon>
        <taxon>Clupeiformes</taxon>
        <taxon>Clupeoidei</taxon>
        <taxon>Clupeidae</taxon>
        <taxon>Alosa</taxon>
    </lineage>
</organism>
<dbReference type="AlphaFoldDB" id="A0AAV6FKW6"/>
<evidence type="ECO:0000313" key="1">
    <source>
        <dbReference type="EMBL" id="KAG5261727.1"/>
    </source>
</evidence>